<dbReference type="Proteomes" id="UP000217257">
    <property type="component" value="Chromosome"/>
</dbReference>
<reference evidence="1 2" key="1">
    <citation type="submission" date="2017-06" db="EMBL/GenBank/DDBJ databases">
        <title>Sequencing and comparative analysis of myxobacterial genomes.</title>
        <authorList>
            <person name="Rupp O."/>
            <person name="Goesmann A."/>
            <person name="Sogaard-Andersen L."/>
        </authorList>
    </citation>
    <scope>NUCLEOTIDE SEQUENCE [LARGE SCALE GENOMIC DNA]</scope>
    <source>
        <strain evidence="1 2">DSM 52655</strain>
    </source>
</reference>
<name>A0A250JK77_9BACT</name>
<accession>A0A250JK77</accession>
<evidence type="ECO:0000313" key="1">
    <source>
        <dbReference type="EMBL" id="ATB43801.1"/>
    </source>
</evidence>
<evidence type="ECO:0008006" key="3">
    <source>
        <dbReference type="Google" id="ProtNLM"/>
    </source>
</evidence>
<proteinExistence type="predicted"/>
<sequence length="471" mass="51228">MRHYFIKGNAGSFPLKGTRMRSILPTIVLLHSVVIAVIGATPAHAQLETTLTIGAVSNALSNAITDFKSSLETVGGEVRGVGNSLQANAQNVISDIDRVFGRNVNLTFDRMDAQQRALYRDAQALTRQVRDATTALATKTGDELRRTIAEADISAYNISYSLPCRTQTPRIVYVATPRLRLGRDTPEITIRGNFLDWPAASEVTVDGTPARVIARSAGELRVAVPDAIVGAITAERSVALRVPAENRKRKIFLFCSTTKERLELQASATLVPRRQVSISAWIKPTTLVAETRKQLHNYDSGKSGDCDINTDVSQQVCAAEGWQVSDITHFAETGKNCGSNAGPPNVSGARCVHVPARLRGCGYRKYLGVKECKGRGWLSWDMSVGLTRDVRQDAQLQSFTVNAEGQSSWSFHYKPSENLRGPTWSYGARVQVAEGNKIEVYEVSQAQENAGPVSARLIDGTLAITLNDGSL</sequence>
<evidence type="ECO:0000313" key="2">
    <source>
        <dbReference type="Proteomes" id="UP000217257"/>
    </source>
</evidence>
<dbReference type="AlphaFoldDB" id="A0A250JK77"/>
<gene>
    <name evidence="1" type="ORF">CYFUS_009281</name>
</gene>
<dbReference type="KEGG" id="cfus:CYFUS_009281"/>
<dbReference type="EMBL" id="CP022098">
    <property type="protein sequence ID" value="ATB43801.1"/>
    <property type="molecule type" value="Genomic_DNA"/>
</dbReference>
<organism evidence="1 2">
    <name type="scientific">Cystobacter fuscus</name>
    <dbReference type="NCBI Taxonomy" id="43"/>
    <lineage>
        <taxon>Bacteria</taxon>
        <taxon>Pseudomonadati</taxon>
        <taxon>Myxococcota</taxon>
        <taxon>Myxococcia</taxon>
        <taxon>Myxococcales</taxon>
        <taxon>Cystobacterineae</taxon>
        <taxon>Archangiaceae</taxon>
        <taxon>Cystobacter</taxon>
    </lineage>
</organism>
<protein>
    <recommendedName>
        <fullName evidence="3">IPT/TIG domain-containing protein</fullName>
    </recommendedName>
</protein>